<dbReference type="AlphaFoldDB" id="H5USE2"/>
<name>H5USE2_9MICO</name>
<evidence type="ECO:0000256" key="1">
    <source>
        <dbReference type="SAM" id="MobiDB-lite"/>
    </source>
</evidence>
<feature type="region of interest" description="Disordered" evidence="1">
    <location>
        <begin position="114"/>
        <end position="138"/>
    </location>
</feature>
<dbReference type="EMBL" id="BAFE01000056">
    <property type="protein sequence ID" value="GAB48650.1"/>
    <property type="molecule type" value="Genomic_DNA"/>
</dbReference>
<reference evidence="3 4" key="1">
    <citation type="submission" date="2012-02" db="EMBL/GenBank/DDBJ databases">
        <title>Whole genome shotgun sequence of Mobilicoccus pelagius NBRC 104925.</title>
        <authorList>
            <person name="Yoshida Y."/>
            <person name="Hosoyama A."/>
            <person name="Tsuchikane K."/>
            <person name="Katsumata H."/>
            <person name="Yamazaki S."/>
            <person name="Fujita N."/>
        </authorList>
    </citation>
    <scope>NUCLEOTIDE SEQUENCE [LARGE SCALE GENOMIC DNA]</scope>
    <source>
        <strain evidence="3 4">NBRC 104925</strain>
    </source>
</reference>
<sequence length="548" mass="58314">MLPQPSSGADPTQPAPSAVVPRGPAETPPKGSIFVDARSDLAGDGTQQRPFSTLAEAVAVAHPGGTIVLASGVYHELVHIADTPNLTIRAEAGATVWMDGSVPIQEIKSEGSHWRLPDQAPDLDRSPTYTRGAPDNRKEGWRFVSPDYPLAADPSQVWLDGRPLRQVGARDGVGPGTFAVDGRDLLVGDDPDGHDVRIGTLTHALVVDAPGTRIEGIGIRRYVPSVPDFGAVVLGGRGDRLTSVAVVDSSTTGVSVQGENVTLENVTVQRSGMLGVQAHRAFGLRILGGHFSHNNTLGFNMAPNAGGIKITETAPLQIRDASIDRNLGVGLWLDESVGDATLYRLSARGNSLHGVLVELSSRVKLVGCRLTGNDGSGLRVQNSDQVDVWNITSLTNRRAVDYVQDGRTPGSSGAPRVSSDPRIPPMTWRIGRSTVANSILGASTGDAELAVEDFTRSLDADDLGMRLDTNVYRRAASPAARWTQVWTRPGQDPNVYTSVRDFSAAHHQDVHSVEQLHSKPMTYPVPQPIPQDVREAGQLPAGPQIGAF</sequence>
<comment type="caution">
    <text evidence="3">The sequence shown here is derived from an EMBL/GenBank/DDBJ whole genome shotgun (WGS) entry which is preliminary data.</text>
</comment>
<organism evidence="3 4">
    <name type="scientific">Mobilicoccus pelagius NBRC 104925</name>
    <dbReference type="NCBI Taxonomy" id="1089455"/>
    <lineage>
        <taxon>Bacteria</taxon>
        <taxon>Bacillati</taxon>
        <taxon>Actinomycetota</taxon>
        <taxon>Actinomycetes</taxon>
        <taxon>Micrococcales</taxon>
        <taxon>Dermatophilaceae</taxon>
        <taxon>Mobilicoccus</taxon>
    </lineage>
</organism>
<feature type="region of interest" description="Disordered" evidence="1">
    <location>
        <begin position="403"/>
        <end position="424"/>
    </location>
</feature>
<evidence type="ECO:0000313" key="3">
    <source>
        <dbReference type="EMBL" id="GAB48650.1"/>
    </source>
</evidence>
<dbReference type="InterPro" id="IPR006626">
    <property type="entry name" value="PbH1"/>
</dbReference>
<dbReference type="Gene3D" id="2.160.20.10">
    <property type="entry name" value="Single-stranded right-handed beta-helix, Pectin lyase-like"/>
    <property type="match status" value="2"/>
</dbReference>
<dbReference type="STRING" id="1089455.MOPEL_078_00390"/>
<dbReference type="SUPFAM" id="SSF51126">
    <property type="entry name" value="Pectin lyase-like"/>
    <property type="match status" value="1"/>
</dbReference>
<gene>
    <name evidence="3" type="ORF">MOPEL_078_00390</name>
</gene>
<protein>
    <recommendedName>
        <fullName evidence="2">Right handed beta helix domain-containing protein</fullName>
    </recommendedName>
</protein>
<dbReference type="InterPro" id="IPR012334">
    <property type="entry name" value="Pectin_lyas_fold"/>
</dbReference>
<feature type="compositionally biased region" description="Polar residues" evidence="1">
    <location>
        <begin position="1"/>
        <end position="10"/>
    </location>
</feature>
<accession>H5USE2</accession>
<dbReference type="SMART" id="SM00710">
    <property type="entry name" value="PbH1"/>
    <property type="match status" value="5"/>
</dbReference>
<dbReference type="eggNOG" id="COG3420">
    <property type="taxonomic scope" value="Bacteria"/>
</dbReference>
<evidence type="ECO:0000313" key="4">
    <source>
        <dbReference type="Proteomes" id="UP000004367"/>
    </source>
</evidence>
<dbReference type="InterPro" id="IPR039448">
    <property type="entry name" value="Beta_helix"/>
</dbReference>
<dbReference type="Proteomes" id="UP000004367">
    <property type="component" value="Unassembled WGS sequence"/>
</dbReference>
<proteinExistence type="predicted"/>
<dbReference type="InterPro" id="IPR011050">
    <property type="entry name" value="Pectin_lyase_fold/virulence"/>
</dbReference>
<feature type="region of interest" description="Disordered" evidence="1">
    <location>
        <begin position="1"/>
        <end position="31"/>
    </location>
</feature>
<feature type="domain" description="Right handed beta helix" evidence="2">
    <location>
        <begin position="232"/>
        <end position="387"/>
    </location>
</feature>
<evidence type="ECO:0000259" key="2">
    <source>
        <dbReference type="Pfam" id="PF13229"/>
    </source>
</evidence>
<dbReference type="Pfam" id="PF13229">
    <property type="entry name" value="Beta_helix"/>
    <property type="match status" value="1"/>
</dbReference>
<keyword evidence="4" id="KW-1185">Reference proteome</keyword>